<dbReference type="PRINTS" id="PR00418">
    <property type="entry name" value="TPI2FAMILY"/>
</dbReference>
<dbReference type="InterPro" id="IPR018522">
    <property type="entry name" value="TopoIIA_CS"/>
</dbReference>
<dbReference type="InterPro" id="IPR001241">
    <property type="entry name" value="Topo_IIA"/>
</dbReference>
<feature type="binding site" evidence="10">
    <location>
        <position position="124"/>
    </location>
    <ligand>
        <name>ATP</name>
        <dbReference type="ChEBI" id="CHEBI:30616"/>
    </ligand>
</feature>
<dbReference type="Pfam" id="PF00986">
    <property type="entry name" value="DNA_gyraseB_C"/>
    <property type="match status" value="1"/>
</dbReference>
<dbReference type="InterPro" id="IPR003594">
    <property type="entry name" value="HATPase_dom"/>
</dbReference>
<proteinExistence type="inferred from homology"/>
<dbReference type="InterPro" id="IPR002288">
    <property type="entry name" value="DNA_gyrase_B_C"/>
</dbReference>
<dbReference type="PROSITE" id="PS00177">
    <property type="entry name" value="TOPOISOMERASE_II"/>
    <property type="match status" value="1"/>
</dbReference>
<dbReference type="Gene3D" id="3.40.50.670">
    <property type="match status" value="1"/>
</dbReference>
<evidence type="ECO:0000256" key="5">
    <source>
        <dbReference type="ARBA" id="ARBA00022840"/>
    </source>
</evidence>
<keyword evidence="7 10" id="KW-0799">Topoisomerase</keyword>
<dbReference type="Pfam" id="PF02518">
    <property type="entry name" value="HATPase_c"/>
    <property type="match status" value="1"/>
</dbReference>
<dbReference type="InterPro" id="IPR036890">
    <property type="entry name" value="HATPase_C_sf"/>
</dbReference>
<evidence type="ECO:0000256" key="4">
    <source>
        <dbReference type="ARBA" id="ARBA00022741"/>
    </source>
</evidence>
<dbReference type="InterPro" id="IPR020568">
    <property type="entry name" value="Ribosomal_Su5_D2-typ_SF"/>
</dbReference>
<keyword evidence="6" id="KW-0460">Magnesium</keyword>
<dbReference type="CDD" id="cd16928">
    <property type="entry name" value="HATPase_GyrB-like"/>
    <property type="match status" value="1"/>
</dbReference>
<gene>
    <name evidence="10 13" type="primary">parE</name>
    <name evidence="13" type="ORF">GCM10007094_00120</name>
</gene>
<evidence type="ECO:0000256" key="8">
    <source>
        <dbReference type="ARBA" id="ARBA00023125"/>
    </source>
</evidence>
<dbReference type="InterPro" id="IPR006171">
    <property type="entry name" value="TOPRIM_dom"/>
</dbReference>
<dbReference type="InterPro" id="IPR013759">
    <property type="entry name" value="Topo_IIA_B_C"/>
</dbReference>
<dbReference type="Pfam" id="PF00204">
    <property type="entry name" value="DNA_gyraseB"/>
    <property type="match status" value="1"/>
</dbReference>
<evidence type="ECO:0000256" key="3">
    <source>
        <dbReference type="ARBA" id="ARBA00022723"/>
    </source>
</evidence>
<feature type="binding site" evidence="10">
    <location>
        <position position="57"/>
    </location>
    <ligand>
        <name>ATP</name>
        <dbReference type="ChEBI" id="CHEBI:30616"/>
    </ligand>
</feature>
<dbReference type="CDD" id="cd00822">
    <property type="entry name" value="TopoII_Trans_DNA_gyrase"/>
    <property type="match status" value="1"/>
</dbReference>
<dbReference type="Proteomes" id="UP000637980">
    <property type="component" value="Unassembled WGS sequence"/>
</dbReference>
<dbReference type="EMBL" id="BMXE01000001">
    <property type="protein sequence ID" value="GHB16773.1"/>
    <property type="molecule type" value="Genomic_DNA"/>
</dbReference>
<comment type="similarity">
    <text evidence="10">Belongs to the type II topoisomerase family. ParE type 1 subfamily.</text>
</comment>
<evidence type="ECO:0000313" key="14">
    <source>
        <dbReference type="Proteomes" id="UP000637980"/>
    </source>
</evidence>
<dbReference type="InterPro" id="IPR014721">
    <property type="entry name" value="Ribsml_uS5_D2-typ_fold_subgr"/>
</dbReference>
<evidence type="ECO:0000256" key="6">
    <source>
        <dbReference type="ARBA" id="ARBA00022842"/>
    </source>
</evidence>
<sequence>MSTPDDLFADASKSMDELTSSSGGTGKKRAPAASAPTSPEKASSAGRNAPVGGDAEYTAADIEVLEGLEPVRRRPGMYIGGTDEKALHHLFAEVIDNSMDEAVAGHASWIDVSLSEDGFLTITDNGRGIPIDPHPKYKDKSALEVIMTTLHAGGKFDSKVYETSGGLHGVGISVVNALSEELVVEVARNRKLYRQTFRRGLADGGLELVGDIHNRRGTMVRFKPDAEIFGKSLKFKPARLMRMARSKAYLFGGVEIRWRCAKALADEANGIPESATFHFPGGLKDYLEEALGKERRVTEEVFAGRTQATGKHGSVEWAVAWFAGDGFVNSYCNTVPTPEGGTHETGLRYALLRGLKAYGELIGNKKASIITGDDVLTSAAGMLSVFVREPEFVGQTKDKLATNEATRIAENAVRDAFDHWLTASPNQANKLLDWVIDRAEERLKRRQEKDVARKTAVRRLRLPGKLADCSTSKSDGTELFIVEGDSAGGSAKQARNRSTQAVLPLRGKILNVANAGRDKLVANQLLSDLIQALGCGTRSNYSDKELRYERIVIMTDADVDGAHIAALLITFFYKEMPDLINNGHLYLAVPPLYRISQGGKTLYARDDEHREELLRTSFKKNGKIEIGRFKGLGEMLPAQLKETTMDPKRRTLLQVVISDDDVIETRNAVEQLMGNKPEARFNFIQERAEFATDLDI</sequence>
<dbReference type="PRINTS" id="PR01159">
    <property type="entry name" value="DNAGYRASEB"/>
</dbReference>
<evidence type="ECO:0000259" key="12">
    <source>
        <dbReference type="PROSITE" id="PS50880"/>
    </source>
</evidence>
<accession>A0ABQ3DZW1</accession>
<evidence type="ECO:0000256" key="9">
    <source>
        <dbReference type="ARBA" id="ARBA00023235"/>
    </source>
</evidence>
<comment type="subunit">
    <text evidence="10">Heterotetramer composed of ParC and ParE.</text>
</comment>
<dbReference type="InterPro" id="IPR013506">
    <property type="entry name" value="Topo_IIA_bsu_dom2"/>
</dbReference>
<dbReference type="PROSITE" id="PS50880">
    <property type="entry name" value="TOPRIM"/>
    <property type="match status" value="1"/>
</dbReference>
<dbReference type="SUPFAM" id="SSF54211">
    <property type="entry name" value="Ribosomal protein S5 domain 2-like"/>
    <property type="match status" value="1"/>
</dbReference>
<reference evidence="14" key="1">
    <citation type="journal article" date="2019" name="Int. J. Syst. Evol. Microbiol.">
        <title>The Global Catalogue of Microorganisms (GCM) 10K type strain sequencing project: providing services to taxonomists for standard genome sequencing and annotation.</title>
        <authorList>
            <consortium name="The Broad Institute Genomics Platform"/>
            <consortium name="The Broad Institute Genome Sequencing Center for Infectious Disease"/>
            <person name="Wu L."/>
            <person name="Ma J."/>
        </authorList>
    </citation>
    <scope>NUCLEOTIDE SEQUENCE [LARGE SCALE GENOMIC DNA]</scope>
    <source>
        <strain evidence="14">KCTC 12861</strain>
    </source>
</reference>
<dbReference type="Gene3D" id="3.30.565.10">
    <property type="entry name" value="Histidine kinase-like ATPase, C-terminal domain"/>
    <property type="match status" value="1"/>
</dbReference>
<name>A0ABQ3DZW1_9HYPH</name>
<feature type="domain" description="Toprim" evidence="12">
    <location>
        <begin position="477"/>
        <end position="591"/>
    </location>
</feature>
<organism evidence="13 14">
    <name type="scientific">Pseudovibrio japonicus</name>
    <dbReference type="NCBI Taxonomy" id="366534"/>
    <lineage>
        <taxon>Bacteria</taxon>
        <taxon>Pseudomonadati</taxon>
        <taxon>Pseudomonadota</taxon>
        <taxon>Alphaproteobacteria</taxon>
        <taxon>Hyphomicrobiales</taxon>
        <taxon>Stappiaceae</taxon>
        <taxon>Pseudovibrio</taxon>
    </lineage>
</organism>
<comment type="caution">
    <text evidence="13">The sequence shown here is derived from an EMBL/GenBank/DDBJ whole genome shotgun (WGS) entry which is preliminary data.</text>
</comment>
<keyword evidence="8 10" id="KW-0238">DNA-binding</keyword>
<evidence type="ECO:0000256" key="11">
    <source>
        <dbReference type="SAM" id="MobiDB-lite"/>
    </source>
</evidence>
<feature type="site" description="Interaction with DNA" evidence="10">
    <location>
        <position position="511"/>
    </location>
</feature>
<dbReference type="Gene3D" id="3.30.230.10">
    <property type="match status" value="1"/>
</dbReference>
<dbReference type="SMART" id="SM00387">
    <property type="entry name" value="HATPase_c"/>
    <property type="match status" value="1"/>
</dbReference>
<feature type="binding site" evidence="10">
    <location>
        <position position="97"/>
    </location>
    <ligand>
        <name>ATP</name>
        <dbReference type="ChEBI" id="CHEBI:30616"/>
    </ligand>
</feature>
<dbReference type="InterPro" id="IPR013760">
    <property type="entry name" value="Topo_IIA-like_dom_sf"/>
</dbReference>
<feature type="site" description="Interaction with DNA" evidence="10">
    <location>
        <position position="563"/>
    </location>
</feature>
<feature type="site" description="Interaction with DNA" evidence="10">
    <location>
        <position position="680"/>
    </location>
</feature>
<evidence type="ECO:0000256" key="7">
    <source>
        <dbReference type="ARBA" id="ARBA00023029"/>
    </source>
</evidence>
<dbReference type="InterPro" id="IPR005737">
    <property type="entry name" value="TopoIV_B_Gneg"/>
</dbReference>
<dbReference type="NCBIfam" id="TIGR01055">
    <property type="entry name" value="parE_Gneg"/>
    <property type="match status" value="1"/>
</dbReference>
<keyword evidence="9 10" id="KW-0413">Isomerase</keyword>
<comment type="function">
    <text evidence="10">Topoisomerase IV is essential for chromosome segregation. It relaxes supercoiled DNA. Performs the decatenation events required during the replication of a circular DNA molecule.</text>
</comment>
<dbReference type="InterPro" id="IPR000565">
    <property type="entry name" value="Topo_IIA_B"/>
</dbReference>
<evidence type="ECO:0000256" key="10">
    <source>
        <dbReference type="HAMAP-Rule" id="MF_00938"/>
    </source>
</evidence>
<keyword evidence="5 10" id="KW-0067">ATP-binding</keyword>
<comment type="cofactor">
    <cofactor evidence="2">
        <name>Mg(2+)</name>
        <dbReference type="ChEBI" id="CHEBI:18420"/>
    </cofactor>
</comment>
<feature type="binding site" evidence="10">
    <location>
        <begin position="166"/>
        <end position="172"/>
    </location>
    <ligand>
        <name>ATP</name>
        <dbReference type="ChEBI" id="CHEBI:30616"/>
    </ligand>
</feature>
<dbReference type="PANTHER" id="PTHR45866">
    <property type="entry name" value="DNA GYRASE/TOPOISOMERASE SUBUNIT B"/>
    <property type="match status" value="1"/>
</dbReference>
<dbReference type="EC" id="5.6.2.2" evidence="10"/>
<dbReference type="SMART" id="SM00433">
    <property type="entry name" value="TOP2c"/>
    <property type="match status" value="1"/>
</dbReference>
<dbReference type="HAMAP" id="MF_00938">
    <property type="entry name" value="ParE_type1"/>
    <property type="match status" value="1"/>
</dbReference>
<protein>
    <recommendedName>
        <fullName evidence="10">DNA topoisomerase 4 subunit B</fullName>
        <ecNumber evidence="10">5.6.2.2</ecNumber>
    </recommendedName>
    <alternativeName>
        <fullName evidence="10">Topoisomerase IV subunit B</fullName>
    </alternativeName>
</protein>
<dbReference type="Pfam" id="PF01751">
    <property type="entry name" value="Toprim"/>
    <property type="match status" value="1"/>
</dbReference>
<dbReference type="SUPFAM" id="SSF56719">
    <property type="entry name" value="Type II DNA topoisomerase"/>
    <property type="match status" value="1"/>
</dbReference>
<dbReference type="SUPFAM" id="SSF55874">
    <property type="entry name" value="ATPase domain of HSP90 chaperone/DNA topoisomerase II/histidine kinase"/>
    <property type="match status" value="1"/>
</dbReference>
<evidence type="ECO:0000313" key="13">
    <source>
        <dbReference type="EMBL" id="GHB16773.1"/>
    </source>
</evidence>
<feature type="binding site" evidence="10">
    <location>
        <position position="397"/>
    </location>
    <ligand>
        <name>ATP</name>
        <dbReference type="ChEBI" id="CHEBI:30616"/>
    </ligand>
</feature>
<keyword evidence="14" id="KW-1185">Reference proteome</keyword>
<feature type="region of interest" description="Disordered" evidence="11">
    <location>
        <begin position="1"/>
        <end position="53"/>
    </location>
</feature>
<dbReference type="PANTHER" id="PTHR45866:SF4">
    <property type="entry name" value="DNA TOPOISOMERASE 4 SUBUNIT B"/>
    <property type="match status" value="1"/>
</dbReference>
<keyword evidence="3" id="KW-0479">Metal-binding</keyword>
<keyword evidence="4 10" id="KW-0547">Nucleotide-binding</keyword>
<comment type="catalytic activity">
    <reaction evidence="1 10">
        <text>ATP-dependent breakage, passage and rejoining of double-stranded DNA.</text>
        <dbReference type="EC" id="5.6.2.2"/>
    </reaction>
</comment>
<evidence type="ECO:0000256" key="2">
    <source>
        <dbReference type="ARBA" id="ARBA00001946"/>
    </source>
</evidence>
<evidence type="ECO:0000256" key="1">
    <source>
        <dbReference type="ARBA" id="ARBA00000185"/>
    </source>
</evidence>